<feature type="region of interest" description="Disordered" evidence="1">
    <location>
        <begin position="65"/>
        <end position="96"/>
    </location>
</feature>
<protein>
    <submittedName>
        <fullName evidence="2">Uncharacterized protein</fullName>
    </submittedName>
</protein>
<proteinExistence type="predicted"/>
<keyword evidence="3" id="KW-1185">Reference proteome</keyword>
<sequence>MIGGKKEHLTEVSTMNLVYEFSWIPYSDNVFQSWLTFLIDACIMFTTYNRQNCVSNANLKRLGVSETEEQGRGEQRVESTVTWPRGEPTKEGVAQRPESNLQLWGGTESCALSPSLCSVLHHPTTIPPPREGGREWCWALLYWPPGPNMKQMWKRRSPYNKVGAVSWRCSTRQTFKIERIHLMQICMEVCFRFHGNLSGNRFPRNKHSH</sequence>
<comment type="caution">
    <text evidence="2">The sequence shown here is derived from an EMBL/GenBank/DDBJ whole genome shotgun (WGS) entry which is preliminary data.</text>
</comment>
<accession>A0AAV6SL10</accession>
<dbReference type="Proteomes" id="UP000693946">
    <property type="component" value="Linkage Group LG12"/>
</dbReference>
<gene>
    <name evidence="2" type="ORF">JOB18_026423</name>
</gene>
<organism evidence="2 3">
    <name type="scientific">Solea senegalensis</name>
    <name type="common">Senegalese sole</name>
    <dbReference type="NCBI Taxonomy" id="28829"/>
    <lineage>
        <taxon>Eukaryota</taxon>
        <taxon>Metazoa</taxon>
        <taxon>Chordata</taxon>
        <taxon>Craniata</taxon>
        <taxon>Vertebrata</taxon>
        <taxon>Euteleostomi</taxon>
        <taxon>Actinopterygii</taxon>
        <taxon>Neopterygii</taxon>
        <taxon>Teleostei</taxon>
        <taxon>Neoteleostei</taxon>
        <taxon>Acanthomorphata</taxon>
        <taxon>Carangaria</taxon>
        <taxon>Pleuronectiformes</taxon>
        <taxon>Pleuronectoidei</taxon>
        <taxon>Soleidae</taxon>
        <taxon>Solea</taxon>
    </lineage>
</organism>
<evidence type="ECO:0000313" key="3">
    <source>
        <dbReference type="Proteomes" id="UP000693946"/>
    </source>
</evidence>
<reference evidence="2 3" key="1">
    <citation type="journal article" date="2021" name="Sci. Rep.">
        <title>Chromosome anchoring in Senegalese sole (Solea senegalensis) reveals sex-associated markers and genome rearrangements in flatfish.</title>
        <authorList>
            <person name="Guerrero-Cozar I."/>
            <person name="Gomez-Garrido J."/>
            <person name="Berbel C."/>
            <person name="Martinez-Blanch J.F."/>
            <person name="Alioto T."/>
            <person name="Claros M.G."/>
            <person name="Gagnaire P.A."/>
            <person name="Manchado M."/>
        </authorList>
    </citation>
    <scope>NUCLEOTIDE SEQUENCE [LARGE SCALE GENOMIC DNA]</scope>
    <source>
        <strain evidence="2">Sse05_10M</strain>
    </source>
</reference>
<dbReference type="AlphaFoldDB" id="A0AAV6SL10"/>
<evidence type="ECO:0000313" key="2">
    <source>
        <dbReference type="EMBL" id="KAG7518136.1"/>
    </source>
</evidence>
<evidence type="ECO:0000256" key="1">
    <source>
        <dbReference type="SAM" id="MobiDB-lite"/>
    </source>
</evidence>
<dbReference type="EMBL" id="JAGKHQ010000004">
    <property type="protein sequence ID" value="KAG7518136.1"/>
    <property type="molecule type" value="Genomic_DNA"/>
</dbReference>
<name>A0AAV6SL10_SOLSE</name>